<dbReference type="PANTHER" id="PTHR43464:SF19">
    <property type="entry name" value="UBIQUINONE BIOSYNTHESIS O-METHYLTRANSFERASE, MITOCHONDRIAL"/>
    <property type="match status" value="1"/>
</dbReference>
<dbReference type="GO" id="GO:0032259">
    <property type="term" value="P:methylation"/>
    <property type="evidence" value="ECO:0007669"/>
    <property type="project" value="UniProtKB-KW"/>
</dbReference>
<gene>
    <name evidence="5" type="ORF">DFR76_103359</name>
</gene>
<organism evidence="5 6">
    <name type="scientific">Nocardia pseudobrasiliensis</name>
    <dbReference type="NCBI Taxonomy" id="45979"/>
    <lineage>
        <taxon>Bacteria</taxon>
        <taxon>Bacillati</taxon>
        <taxon>Actinomycetota</taxon>
        <taxon>Actinomycetes</taxon>
        <taxon>Mycobacteriales</taxon>
        <taxon>Nocardiaceae</taxon>
        <taxon>Nocardia</taxon>
    </lineage>
</organism>
<dbReference type="STRING" id="1210086.GCA_001613105_04269"/>
<evidence type="ECO:0000256" key="1">
    <source>
        <dbReference type="ARBA" id="ARBA00022603"/>
    </source>
</evidence>
<evidence type="ECO:0000259" key="4">
    <source>
        <dbReference type="Pfam" id="PF13649"/>
    </source>
</evidence>
<evidence type="ECO:0000313" key="5">
    <source>
        <dbReference type="EMBL" id="RDI67288.1"/>
    </source>
</evidence>
<name>A0A370I9A9_9NOCA</name>
<sequence length="210" mass="23329">MDPMGFLAWDNNTYYHPRLLRALPRPCSRVLDVGCGTGVFAGRLARIAEQVDAVDRAPEMIAAARRVVPGNVRCLLGDIAVMPLTADSYDAVTSISALHHMSLPDVLPRLAEALRPGGVLIATALHRADLPRDVLPEILSALTVYGRRGLLLCVPRARRYRRTLDEAGVPMCAPRLTLREIRGEVREILPGARVTRLLQWRYELVWRKPG</sequence>
<dbReference type="PANTHER" id="PTHR43464">
    <property type="entry name" value="METHYLTRANSFERASE"/>
    <property type="match status" value="1"/>
</dbReference>
<dbReference type="Proteomes" id="UP000254869">
    <property type="component" value="Unassembled WGS sequence"/>
</dbReference>
<keyword evidence="1 5" id="KW-0489">Methyltransferase</keyword>
<dbReference type="Gene3D" id="3.40.50.150">
    <property type="entry name" value="Vaccinia Virus protein VP39"/>
    <property type="match status" value="1"/>
</dbReference>
<proteinExistence type="predicted"/>
<dbReference type="EMBL" id="QQBC01000003">
    <property type="protein sequence ID" value="RDI67288.1"/>
    <property type="molecule type" value="Genomic_DNA"/>
</dbReference>
<dbReference type="GO" id="GO:0008168">
    <property type="term" value="F:methyltransferase activity"/>
    <property type="evidence" value="ECO:0007669"/>
    <property type="project" value="UniProtKB-KW"/>
</dbReference>
<accession>A0A370I9A9</accession>
<reference evidence="5 6" key="1">
    <citation type="submission" date="2018-07" db="EMBL/GenBank/DDBJ databases">
        <title>Genomic Encyclopedia of Type Strains, Phase IV (KMG-IV): sequencing the most valuable type-strain genomes for metagenomic binning, comparative biology and taxonomic classification.</title>
        <authorList>
            <person name="Goeker M."/>
        </authorList>
    </citation>
    <scope>NUCLEOTIDE SEQUENCE [LARGE SCALE GENOMIC DNA]</scope>
    <source>
        <strain evidence="5 6">DSM 44290</strain>
    </source>
</reference>
<dbReference type="CDD" id="cd02440">
    <property type="entry name" value="AdoMet_MTases"/>
    <property type="match status" value="1"/>
</dbReference>
<keyword evidence="2 5" id="KW-0808">Transferase</keyword>
<keyword evidence="3" id="KW-0949">S-adenosyl-L-methionine</keyword>
<keyword evidence="6" id="KW-1185">Reference proteome</keyword>
<protein>
    <submittedName>
        <fullName evidence="5">Methyltransferase family protein</fullName>
    </submittedName>
</protein>
<dbReference type="SUPFAM" id="SSF53335">
    <property type="entry name" value="S-adenosyl-L-methionine-dependent methyltransferases"/>
    <property type="match status" value="1"/>
</dbReference>
<dbReference type="InterPro" id="IPR029063">
    <property type="entry name" value="SAM-dependent_MTases_sf"/>
</dbReference>
<evidence type="ECO:0000313" key="6">
    <source>
        <dbReference type="Proteomes" id="UP000254869"/>
    </source>
</evidence>
<feature type="domain" description="Methyltransferase" evidence="4">
    <location>
        <begin position="30"/>
        <end position="118"/>
    </location>
</feature>
<dbReference type="InterPro" id="IPR041698">
    <property type="entry name" value="Methyltransf_25"/>
</dbReference>
<dbReference type="Pfam" id="PF13649">
    <property type="entry name" value="Methyltransf_25"/>
    <property type="match status" value="1"/>
</dbReference>
<dbReference type="AlphaFoldDB" id="A0A370I9A9"/>
<comment type="caution">
    <text evidence="5">The sequence shown here is derived from an EMBL/GenBank/DDBJ whole genome shotgun (WGS) entry which is preliminary data.</text>
</comment>
<evidence type="ECO:0000256" key="3">
    <source>
        <dbReference type="ARBA" id="ARBA00022691"/>
    </source>
</evidence>
<evidence type="ECO:0000256" key="2">
    <source>
        <dbReference type="ARBA" id="ARBA00022679"/>
    </source>
</evidence>